<evidence type="ECO:0000256" key="8">
    <source>
        <dbReference type="ARBA" id="ARBA00023143"/>
    </source>
</evidence>
<keyword evidence="13" id="KW-1185">Reference proteome</keyword>
<evidence type="ECO:0000256" key="5">
    <source>
        <dbReference type="ARBA" id="ARBA00022729"/>
    </source>
</evidence>
<proteinExistence type="inferred from homology"/>
<protein>
    <recommendedName>
        <fullName evidence="11">Flagellar L-ring protein</fullName>
    </recommendedName>
    <alternativeName>
        <fullName evidence="11">Basal body L-ring protein</fullName>
    </alternativeName>
</protein>
<comment type="similarity">
    <text evidence="3 11">Belongs to the FlgH family.</text>
</comment>
<keyword evidence="12" id="KW-0966">Cell projection</keyword>
<dbReference type="PANTHER" id="PTHR34933:SF1">
    <property type="entry name" value="FLAGELLAR L-RING PROTEIN"/>
    <property type="match status" value="1"/>
</dbReference>
<dbReference type="HAMAP" id="MF_00415">
    <property type="entry name" value="FlgH"/>
    <property type="match status" value="1"/>
</dbReference>
<keyword evidence="5 11" id="KW-0732">Signal</keyword>
<evidence type="ECO:0000313" key="13">
    <source>
        <dbReference type="Proteomes" id="UP000078596"/>
    </source>
</evidence>
<keyword evidence="12" id="KW-0969">Cilium</keyword>
<keyword evidence="9 11" id="KW-0998">Cell outer membrane</keyword>
<dbReference type="PANTHER" id="PTHR34933">
    <property type="entry name" value="FLAGELLAR L-RING PROTEIN"/>
    <property type="match status" value="1"/>
</dbReference>
<organism evidence="12 13">
    <name type="scientific">Halothiobacillus diazotrophicus</name>
    <dbReference type="NCBI Taxonomy" id="1860122"/>
    <lineage>
        <taxon>Bacteria</taxon>
        <taxon>Pseudomonadati</taxon>
        <taxon>Pseudomonadota</taxon>
        <taxon>Gammaproteobacteria</taxon>
        <taxon>Chromatiales</taxon>
        <taxon>Halothiobacillaceae</taxon>
        <taxon>Halothiobacillus</taxon>
    </lineage>
</organism>
<dbReference type="GO" id="GO:0071973">
    <property type="term" value="P:bacterial-type flagellum-dependent cell motility"/>
    <property type="evidence" value="ECO:0007669"/>
    <property type="project" value="InterPro"/>
</dbReference>
<evidence type="ECO:0000256" key="9">
    <source>
        <dbReference type="ARBA" id="ARBA00023237"/>
    </source>
</evidence>
<evidence type="ECO:0000256" key="11">
    <source>
        <dbReference type="HAMAP-Rule" id="MF_00415"/>
    </source>
</evidence>
<dbReference type="KEGG" id="haz:A9404_12665"/>
<dbReference type="PRINTS" id="PR01008">
    <property type="entry name" value="FLGLRINGFLGH"/>
</dbReference>
<comment type="subunit">
    <text evidence="4 11">The basal body constitutes a major portion of the flagellar organelle and consists of four rings (L,P,S, and M) mounted on a central rod.</text>
</comment>
<gene>
    <name evidence="11" type="primary">flgH</name>
    <name evidence="12" type="ORF">A9404_12665</name>
</gene>
<keyword evidence="10 11" id="KW-0449">Lipoprotein</keyword>
<name>A0A191ZJR4_9GAMM</name>
<dbReference type="GO" id="GO:0009427">
    <property type="term" value="C:bacterial-type flagellum basal body, distal rod, L ring"/>
    <property type="evidence" value="ECO:0007669"/>
    <property type="project" value="InterPro"/>
</dbReference>
<accession>A0A191ZJR4</accession>
<dbReference type="AlphaFoldDB" id="A0A191ZJR4"/>
<dbReference type="Proteomes" id="UP000078596">
    <property type="component" value="Chromosome"/>
</dbReference>
<sequence length="232" mass="24325">MKNSGFVWVLGPVMLGGVTLGLGGCASQPPVKPDPSFSVVMPPEESQNNPMQTSGAIYQPGQMDNMFVDARPYRVGDILTVVLQESMNGSKSATTATNKSQATAITPPAVFGLTSSAIARLTGNLSSSNAFKGDGTSAQTNNLSGQITVTVARVYANGSLFIQGQKYIGINQGTEYVKLSGLVRPQDIAPDNTVISTRIADAHIAYGGSGAVNDANNMGWLARFFNSPIFPF</sequence>
<dbReference type="GO" id="GO:0009279">
    <property type="term" value="C:cell outer membrane"/>
    <property type="evidence" value="ECO:0007669"/>
    <property type="project" value="UniProtKB-SubCell"/>
</dbReference>
<reference evidence="12 13" key="1">
    <citation type="submission" date="2016-06" db="EMBL/GenBank/DDBJ databases">
        <title>Insight into the functional genes involving in sulfur oxidation in Pearl River water.</title>
        <authorList>
            <person name="Luo J."/>
            <person name="Tan X."/>
            <person name="Lin W."/>
        </authorList>
    </citation>
    <scope>NUCLEOTIDE SEQUENCE [LARGE SCALE GENOMIC DNA]</scope>
    <source>
        <strain evidence="12 13">LS2</strain>
    </source>
</reference>
<dbReference type="RefSeq" id="WP_066102301.1">
    <property type="nucleotide sequence ID" value="NZ_CP016027.1"/>
</dbReference>
<dbReference type="Pfam" id="PF02107">
    <property type="entry name" value="FlgH"/>
    <property type="match status" value="1"/>
</dbReference>
<dbReference type="NCBIfam" id="NF001304">
    <property type="entry name" value="PRK00249.1-4"/>
    <property type="match status" value="1"/>
</dbReference>
<dbReference type="PROSITE" id="PS51257">
    <property type="entry name" value="PROKAR_LIPOPROTEIN"/>
    <property type="match status" value="1"/>
</dbReference>
<keyword evidence="8 11" id="KW-0975">Bacterial flagellum</keyword>
<evidence type="ECO:0000256" key="1">
    <source>
        <dbReference type="ARBA" id="ARBA00002591"/>
    </source>
</evidence>
<evidence type="ECO:0000313" key="12">
    <source>
        <dbReference type="EMBL" id="ANJ68110.1"/>
    </source>
</evidence>
<keyword evidence="6 11" id="KW-0472">Membrane</keyword>
<dbReference type="STRING" id="1860122.A9404_12665"/>
<comment type="function">
    <text evidence="1 11">Assembles around the rod to form the L-ring and probably protects the motor/basal body from shearing forces during rotation.</text>
</comment>
<dbReference type="GO" id="GO:0003774">
    <property type="term" value="F:cytoskeletal motor activity"/>
    <property type="evidence" value="ECO:0007669"/>
    <property type="project" value="InterPro"/>
</dbReference>
<comment type="subcellular location">
    <subcellularLocation>
        <location evidence="11">Cell outer membrane</location>
        <topology evidence="11">Lipid-anchor</topology>
    </subcellularLocation>
    <subcellularLocation>
        <location evidence="11">Bacterial flagellum basal body</location>
    </subcellularLocation>
    <subcellularLocation>
        <location evidence="2">Membrane</location>
        <topology evidence="2">Lipid-anchor</topology>
    </subcellularLocation>
</comment>
<evidence type="ECO:0000256" key="10">
    <source>
        <dbReference type="ARBA" id="ARBA00023288"/>
    </source>
</evidence>
<evidence type="ECO:0000256" key="6">
    <source>
        <dbReference type="ARBA" id="ARBA00023136"/>
    </source>
</evidence>
<evidence type="ECO:0000256" key="7">
    <source>
        <dbReference type="ARBA" id="ARBA00023139"/>
    </source>
</evidence>
<evidence type="ECO:0000256" key="4">
    <source>
        <dbReference type="ARBA" id="ARBA00011439"/>
    </source>
</evidence>
<keyword evidence="12" id="KW-0282">Flagellum</keyword>
<dbReference type="InterPro" id="IPR000527">
    <property type="entry name" value="Flag_Lring"/>
</dbReference>
<evidence type="ECO:0000256" key="3">
    <source>
        <dbReference type="ARBA" id="ARBA00006929"/>
    </source>
</evidence>
<dbReference type="EMBL" id="CP016027">
    <property type="protein sequence ID" value="ANJ68110.1"/>
    <property type="molecule type" value="Genomic_DNA"/>
</dbReference>
<keyword evidence="7" id="KW-0564">Palmitate</keyword>
<evidence type="ECO:0000256" key="2">
    <source>
        <dbReference type="ARBA" id="ARBA00004635"/>
    </source>
</evidence>